<evidence type="ECO:0000313" key="1">
    <source>
        <dbReference type="EMBL" id="GGF54956.1"/>
    </source>
</evidence>
<dbReference type="Proteomes" id="UP000605392">
    <property type="component" value="Unassembled WGS sequence"/>
</dbReference>
<protein>
    <submittedName>
        <fullName evidence="1">Uncharacterized protein</fullName>
    </submittedName>
</protein>
<accession>A0ACB5PN56</accession>
<dbReference type="EMBL" id="BMFN01000001">
    <property type="protein sequence ID" value="GGF54956.1"/>
    <property type="molecule type" value="Genomic_DNA"/>
</dbReference>
<evidence type="ECO:0000313" key="2">
    <source>
        <dbReference type="Proteomes" id="UP000605392"/>
    </source>
</evidence>
<gene>
    <name evidence="1" type="ORF">GCM10011375_07850</name>
</gene>
<keyword evidence="2" id="KW-1185">Reference proteome</keyword>
<comment type="caution">
    <text evidence="1">The sequence shown here is derived from an EMBL/GenBank/DDBJ whole genome shotgun (WGS) entry which is preliminary data.</text>
</comment>
<organism evidence="1 2">
    <name type="scientific">Hymenobacter qilianensis</name>
    <dbReference type="NCBI Taxonomy" id="1385715"/>
    <lineage>
        <taxon>Bacteria</taxon>
        <taxon>Pseudomonadati</taxon>
        <taxon>Bacteroidota</taxon>
        <taxon>Cytophagia</taxon>
        <taxon>Cytophagales</taxon>
        <taxon>Hymenobacteraceae</taxon>
        <taxon>Hymenobacter</taxon>
    </lineage>
</organism>
<proteinExistence type="predicted"/>
<reference evidence="1 2" key="1">
    <citation type="journal article" date="2019" name="Int. J. Syst. Evol. Microbiol.">
        <title>The Global Catalogue of Microorganisms (GCM) 10K type strain sequencing project: providing services to taxonomists for standard genome sequencing and annotation.</title>
        <authorList>
            <consortium name="The Broad Institute Genomics Platform"/>
            <consortium name="The Broad Institute Genome Sequencing Center for Infectious Disease"/>
            <person name="Wu L."/>
            <person name="Ma J."/>
        </authorList>
    </citation>
    <scope>NUCLEOTIDE SEQUENCE [LARGE SCALE GENOMIC DNA]</scope>
    <source>
        <strain evidence="1 2">CGMCC 1.12720</strain>
    </source>
</reference>
<sequence length="157" mass="17754">MSLGEVLVGVVQLLIIVGFYYIFYQLIRVLIRLGAIRYPTNPLLPGWRQLHDQYGSEENVHITELISGWVGARNYDLKIIFNAQDVVIRNMMSSSVAVQIPYTEIQIVQAPVAWQLTRSSEKKYTDGKFQAGGVIIELPAYWADQLIKYMSAVSSVS</sequence>
<name>A0ACB5PN56_9BACT</name>